<protein>
    <recommendedName>
        <fullName evidence="5">muconolactone Delta-isomerase</fullName>
        <ecNumber evidence="5">5.3.3.4</ecNumber>
    </recommendedName>
</protein>
<dbReference type="InterPro" id="IPR026029">
    <property type="entry name" value="MLI_dom"/>
</dbReference>
<dbReference type="Gene3D" id="3.30.70.1060">
    <property type="entry name" value="Dimeric alpha+beta barrel"/>
    <property type="match status" value="1"/>
</dbReference>
<dbReference type="InterPro" id="IPR003464">
    <property type="entry name" value="Muconolactone_d_Isoase"/>
</dbReference>
<evidence type="ECO:0000313" key="10">
    <source>
        <dbReference type="Proteomes" id="UP000298488"/>
    </source>
</evidence>
<dbReference type="AlphaFoldDB" id="A0A4R8VB37"/>
<reference evidence="9 10" key="1">
    <citation type="submission" date="2019-03" db="EMBL/GenBank/DDBJ databases">
        <title>Genomics of glacier-inhabiting Cryobacterium strains.</title>
        <authorList>
            <person name="Liu Q."/>
            <person name="Xin Y.-H."/>
        </authorList>
    </citation>
    <scope>NUCLEOTIDE SEQUENCE [LARGE SCALE GENOMIC DNA]</scope>
    <source>
        <strain evidence="9 10">CGMCC 1.10440</strain>
    </source>
</reference>
<comment type="subunit">
    <text evidence="4">Homodecamer.</text>
</comment>
<comment type="caution">
    <text evidence="9">The sequence shown here is derived from an EMBL/GenBank/DDBJ whole genome shotgun (WGS) entry which is preliminary data.</text>
</comment>
<dbReference type="SUPFAM" id="SSF54909">
    <property type="entry name" value="Dimeric alpha+beta barrel"/>
    <property type="match status" value="1"/>
</dbReference>
<dbReference type="InterPro" id="IPR011008">
    <property type="entry name" value="Dimeric_a/b-barrel"/>
</dbReference>
<comment type="pathway">
    <text evidence="2">Aromatic compound metabolism; beta-ketoadipate pathway; 5-oxo-4,5-dihydro-2-furylacetate from catechol: step 3/3.</text>
</comment>
<evidence type="ECO:0000259" key="8">
    <source>
        <dbReference type="Pfam" id="PF02426"/>
    </source>
</evidence>
<dbReference type="EC" id="5.3.3.4" evidence="5"/>
<comment type="catalytic activity">
    <reaction evidence="1">
        <text>(S)-muconolactone = (4,5-dihydro-5-oxofuran-2-yl)-acetate</text>
        <dbReference type="Rhea" id="RHEA:12348"/>
        <dbReference type="ChEBI" id="CHEBI:58425"/>
        <dbReference type="ChEBI" id="CHEBI:58736"/>
        <dbReference type="EC" id="5.3.3.4"/>
    </reaction>
</comment>
<name>A0A4R8VB37_9MICO</name>
<organism evidence="9 10">
    <name type="scientific">Terrimesophilobacter mesophilus</name>
    <dbReference type="NCBI Taxonomy" id="433647"/>
    <lineage>
        <taxon>Bacteria</taxon>
        <taxon>Bacillati</taxon>
        <taxon>Actinomycetota</taxon>
        <taxon>Actinomycetes</taxon>
        <taxon>Micrococcales</taxon>
        <taxon>Microbacteriaceae</taxon>
        <taxon>Terrimesophilobacter</taxon>
    </lineage>
</organism>
<dbReference type="OrthoDB" id="2889526at2"/>
<dbReference type="EMBL" id="SOFI01000003">
    <property type="protein sequence ID" value="TFB79556.1"/>
    <property type="molecule type" value="Genomic_DNA"/>
</dbReference>
<dbReference type="UniPathway" id="UPA00157">
    <property type="reaction ID" value="UER00260"/>
</dbReference>
<keyword evidence="10" id="KW-1185">Reference proteome</keyword>
<dbReference type="Proteomes" id="UP000298488">
    <property type="component" value="Unassembled WGS sequence"/>
</dbReference>
<keyword evidence="6" id="KW-0058">Aromatic hydrocarbons catabolism</keyword>
<comment type="similarity">
    <text evidence="3">Belongs to the muconolactone Delta-isomerase family.</text>
</comment>
<feature type="domain" description="Muconolactone isomerase" evidence="8">
    <location>
        <begin position="1"/>
        <end position="90"/>
    </location>
</feature>
<evidence type="ECO:0000256" key="2">
    <source>
        <dbReference type="ARBA" id="ARBA00005193"/>
    </source>
</evidence>
<accession>A0A4R8VB37</accession>
<sequence>MEFLVRMKVAFPGEMPESDRAELRKREAERASELASVGVLVRLWRVPGESANWGIWAAADATALHESLTSLPMFPYISAKVYPLARHPNDPLPGEPADGAATSGS</sequence>
<dbReference type="GO" id="GO:0016159">
    <property type="term" value="F:muconolactone delta-isomerase activity"/>
    <property type="evidence" value="ECO:0007669"/>
    <property type="project" value="UniProtKB-EC"/>
</dbReference>
<dbReference type="RefSeq" id="WP_104096638.1">
    <property type="nucleotide sequence ID" value="NZ_JACHBP010000001.1"/>
</dbReference>
<proteinExistence type="inferred from homology"/>
<evidence type="ECO:0000256" key="3">
    <source>
        <dbReference type="ARBA" id="ARBA00010882"/>
    </source>
</evidence>
<evidence type="ECO:0000256" key="4">
    <source>
        <dbReference type="ARBA" id="ARBA00011365"/>
    </source>
</evidence>
<evidence type="ECO:0000256" key="1">
    <source>
        <dbReference type="ARBA" id="ARBA00001739"/>
    </source>
</evidence>
<evidence type="ECO:0000256" key="6">
    <source>
        <dbReference type="ARBA" id="ARBA00022797"/>
    </source>
</evidence>
<evidence type="ECO:0000256" key="7">
    <source>
        <dbReference type="ARBA" id="ARBA00023235"/>
    </source>
</evidence>
<dbReference type="GO" id="GO:0042952">
    <property type="term" value="P:beta-ketoadipate pathway"/>
    <property type="evidence" value="ECO:0007669"/>
    <property type="project" value="UniProtKB-UniPathway"/>
</dbReference>
<evidence type="ECO:0000313" key="9">
    <source>
        <dbReference type="EMBL" id="TFB79556.1"/>
    </source>
</evidence>
<keyword evidence="7 9" id="KW-0413">Isomerase</keyword>
<evidence type="ECO:0000256" key="5">
    <source>
        <dbReference type="ARBA" id="ARBA00012070"/>
    </source>
</evidence>
<dbReference type="PIRSF" id="PIRSF001486">
    <property type="entry name" value="CatC"/>
    <property type="match status" value="1"/>
</dbReference>
<dbReference type="Pfam" id="PF02426">
    <property type="entry name" value="MIase"/>
    <property type="match status" value="1"/>
</dbReference>
<gene>
    <name evidence="9" type="ORF">E3N84_05540</name>
</gene>